<evidence type="ECO:0000259" key="7">
    <source>
        <dbReference type="Pfam" id="PF02518"/>
    </source>
</evidence>
<gene>
    <name evidence="10" type="ORF">ACFPOF_25115</name>
</gene>
<keyword evidence="5" id="KW-0902">Two-component regulatory system</keyword>
<evidence type="ECO:0000256" key="2">
    <source>
        <dbReference type="ARBA" id="ARBA00012438"/>
    </source>
</evidence>
<dbReference type="Gene3D" id="3.30.565.10">
    <property type="entry name" value="Histidine kinase-like ATPase, C-terminal domain"/>
    <property type="match status" value="1"/>
</dbReference>
<feature type="transmembrane region" description="Helical" evidence="6">
    <location>
        <begin position="12"/>
        <end position="30"/>
    </location>
</feature>
<dbReference type="SUPFAM" id="SSF55874">
    <property type="entry name" value="ATPase domain of HSP90 chaperone/DNA topoisomerase II/histidine kinase"/>
    <property type="match status" value="1"/>
</dbReference>
<keyword evidence="3" id="KW-0808">Transferase</keyword>
<dbReference type="RefSeq" id="WP_378137858.1">
    <property type="nucleotide sequence ID" value="NZ_JBHSMI010000052.1"/>
</dbReference>
<evidence type="ECO:0000259" key="9">
    <source>
        <dbReference type="Pfam" id="PF23540"/>
    </source>
</evidence>
<dbReference type="InterPro" id="IPR011712">
    <property type="entry name" value="Sig_transdc_His_kin_sub3_dim/P"/>
</dbReference>
<proteinExistence type="predicted"/>
<comment type="catalytic activity">
    <reaction evidence="1">
        <text>ATP + protein L-histidine = ADP + protein N-phospho-L-histidine.</text>
        <dbReference type="EC" id="2.7.13.3"/>
    </reaction>
</comment>
<feature type="transmembrane region" description="Helical" evidence="6">
    <location>
        <begin position="130"/>
        <end position="150"/>
    </location>
</feature>
<name>A0ABW0I0G7_9BACL</name>
<dbReference type="PANTHER" id="PTHR24421:SF63">
    <property type="entry name" value="SENSOR HISTIDINE KINASE DESK"/>
    <property type="match status" value="1"/>
</dbReference>
<evidence type="ECO:0000256" key="6">
    <source>
        <dbReference type="SAM" id="Phobius"/>
    </source>
</evidence>
<reference evidence="11" key="1">
    <citation type="journal article" date="2019" name="Int. J. Syst. Evol. Microbiol.">
        <title>The Global Catalogue of Microorganisms (GCM) 10K type strain sequencing project: providing services to taxonomists for standard genome sequencing and annotation.</title>
        <authorList>
            <consortium name="The Broad Institute Genomics Platform"/>
            <consortium name="The Broad Institute Genome Sequencing Center for Infectious Disease"/>
            <person name="Wu L."/>
            <person name="Ma J."/>
        </authorList>
    </citation>
    <scope>NUCLEOTIDE SEQUENCE [LARGE SCALE GENOMIC DNA]</scope>
    <source>
        <strain evidence="11">CGMCC 1.18575</strain>
    </source>
</reference>
<keyword evidence="4 10" id="KW-0418">Kinase</keyword>
<keyword evidence="6" id="KW-0472">Membrane</keyword>
<dbReference type="CDD" id="cd16917">
    <property type="entry name" value="HATPase_UhpB-NarQ-NarX-like"/>
    <property type="match status" value="1"/>
</dbReference>
<dbReference type="EC" id="2.7.13.3" evidence="2"/>
<protein>
    <recommendedName>
        <fullName evidence="2">histidine kinase</fullName>
        <ecNumber evidence="2">2.7.13.3</ecNumber>
    </recommendedName>
</protein>
<dbReference type="PANTHER" id="PTHR24421">
    <property type="entry name" value="NITRATE/NITRITE SENSOR PROTEIN NARX-RELATED"/>
    <property type="match status" value="1"/>
</dbReference>
<dbReference type="Gene3D" id="1.20.5.1930">
    <property type="match status" value="1"/>
</dbReference>
<dbReference type="GO" id="GO:0016301">
    <property type="term" value="F:kinase activity"/>
    <property type="evidence" value="ECO:0007669"/>
    <property type="project" value="UniProtKB-KW"/>
</dbReference>
<feature type="domain" description="Signal transduction histidine kinase subgroup 3 dimerisation and phosphoacceptor" evidence="8">
    <location>
        <begin position="179"/>
        <end position="244"/>
    </location>
</feature>
<keyword evidence="11" id="KW-1185">Reference proteome</keyword>
<feature type="domain" description="DesK/YvfT N-terminal" evidence="9">
    <location>
        <begin position="1"/>
        <end position="149"/>
    </location>
</feature>
<feature type="domain" description="Histidine kinase/HSP90-like ATPase" evidence="7">
    <location>
        <begin position="283"/>
        <end position="367"/>
    </location>
</feature>
<evidence type="ECO:0000259" key="8">
    <source>
        <dbReference type="Pfam" id="PF07730"/>
    </source>
</evidence>
<evidence type="ECO:0000313" key="10">
    <source>
        <dbReference type="EMBL" id="MFC5406035.1"/>
    </source>
</evidence>
<evidence type="ECO:0000256" key="5">
    <source>
        <dbReference type="ARBA" id="ARBA00023012"/>
    </source>
</evidence>
<keyword evidence="6" id="KW-0812">Transmembrane</keyword>
<dbReference type="Proteomes" id="UP001596113">
    <property type="component" value="Unassembled WGS sequence"/>
</dbReference>
<dbReference type="EMBL" id="JBHSMI010000052">
    <property type="protein sequence ID" value="MFC5406035.1"/>
    <property type="molecule type" value="Genomic_DNA"/>
</dbReference>
<evidence type="ECO:0000256" key="1">
    <source>
        <dbReference type="ARBA" id="ARBA00000085"/>
    </source>
</evidence>
<feature type="transmembrane region" description="Helical" evidence="6">
    <location>
        <begin position="64"/>
        <end position="93"/>
    </location>
</feature>
<evidence type="ECO:0000313" key="11">
    <source>
        <dbReference type="Proteomes" id="UP001596113"/>
    </source>
</evidence>
<feature type="transmembrane region" description="Helical" evidence="6">
    <location>
        <begin position="105"/>
        <end position="124"/>
    </location>
</feature>
<feature type="transmembrane region" description="Helical" evidence="6">
    <location>
        <begin position="37"/>
        <end position="58"/>
    </location>
</feature>
<dbReference type="Pfam" id="PF23540">
    <property type="entry name" value="DesK_N"/>
    <property type="match status" value="1"/>
</dbReference>
<sequence length="375" mass="42479">MQSWRTNLHKTTGLSPFVWAVLFILPFYFITRSSSKLHTAAGIALIVLFFISYVLVFFTKGWKVYVWAGVQIAISMTMTVLFGFVYFSLFLTFIIGNIASRRGFFTLYVIHLISTILTIEYGFFVKNPIFINQLPFVVLCLIMVILLPILNYNRNKNESLQVQLNDANKRIAELVKLEERQRIARDLHDTLGQKLSLISLKSDLAQKLMLKKPHASQHEMKEVSQTARTALKEVRELVTKMRGAKLPEEIDRIKQILKAAQIESIVEGNTESHTLSTMSESVLCMCLKEAVNNVVKHSQATICQITIVHRPTDLLLMIDDDGIGLTSNAFFNRGSGIQGMKERIEFVNGSVEWGAGPGTSLLLRVPNTHPRERAY</sequence>
<keyword evidence="6" id="KW-1133">Transmembrane helix</keyword>
<dbReference type="Pfam" id="PF07730">
    <property type="entry name" value="HisKA_3"/>
    <property type="match status" value="1"/>
</dbReference>
<comment type="caution">
    <text evidence="10">The sequence shown here is derived from an EMBL/GenBank/DDBJ whole genome shotgun (WGS) entry which is preliminary data.</text>
</comment>
<evidence type="ECO:0000256" key="3">
    <source>
        <dbReference type="ARBA" id="ARBA00022679"/>
    </source>
</evidence>
<accession>A0ABW0I0G7</accession>
<dbReference type="InterPro" id="IPR036890">
    <property type="entry name" value="HATPase_C_sf"/>
</dbReference>
<dbReference type="Pfam" id="PF02518">
    <property type="entry name" value="HATPase_c"/>
    <property type="match status" value="1"/>
</dbReference>
<dbReference type="InterPro" id="IPR056374">
    <property type="entry name" value="DesK/YvfT_N"/>
</dbReference>
<dbReference type="InterPro" id="IPR050482">
    <property type="entry name" value="Sensor_HK_TwoCompSys"/>
</dbReference>
<dbReference type="InterPro" id="IPR003594">
    <property type="entry name" value="HATPase_dom"/>
</dbReference>
<organism evidence="10 11">
    <name type="scientific">Cohnella soli</name>
    <dbReference type="NCBI Taxonomy" id="425005"/>
    <lineage>
        <taxon>Bacteria</taxon>
        <taxon>Bacillati</taxon>
        <taxon>Bacillota</taxon>
        <taxon>Bacilli</taxon>
        <taxon>Bacillales</taxon>
        <taxon>Paenibacillaceae</taxon>
        <taxon>Cohnella</taxon>
    </lineage>
</organism>
<evidence type="ECO:0000256" key="4">
    <source>
        <dbReference type="ARBA" id="ARBA00022777"/>
    </source>
</evidence>